<keyword evidence="1" id="KW-0812">Transmembrane</keyword>
<dbReference type="CDD" id="cd06259">
    <property type="entry name" value="YdcF-like"/>
    <property type="match status" value="1"/>
</dbReference>
<dbReference type="EMBL" id="FMZX01000001">
    <property type="protein sequence ID" value="SDC51755.1"/>
    <property type="molecule type" value="Genomic_DNA"/>
</dbReference>
<dbReference type="Gene3D" id="3.40.50.620">
    <property type="entry name" value="HUPs"/>
    <property type="match status" value="1"/>
</dbReference>
<sequence>MEDVTYLLSKLLWFPAKPGNAALLLIAIGLALLWRGRRWGRWPALAGLGFFVALMALPLHQWVQAPLEDRFARPAAEPAHIDGIVVLGGAVEQNLTEARGIPALNGAAERMTEPVALLRRHPEARLVFTGGQGSLVHGGVTEADVAAALWRDLGVPADRLVLERQARNTWENATLTRQLVQPKPGETWLLVTSASHMPRAMGVFRRAGWTEITPWPVNYRTGSTFAAQTDASLPDRLREFEWSVREWVGLVAYHLLGRTDAVFPAP</sequence>
<dbReference type="GO" id="GO:0005886">
    <property type="term" value="C:plasma membrane"/>
    <property type="evidence" value="ECO:0007669"/>
    <property type="project" value="TreeGrafter"/>
</dbReference>
<protein>
    <submittedName>
        <fullName evidence="3">Uncharacterized SAM-binding protein YcdF, DUF218 family</fullName>
    </submittedName>
</protein>
<reference evidence="3 4" key="1">
    <citation type="submission" date="2016-10" db="EMBL/GenBank/DDBJ databases">
        <authorList>
            <person name="de Groot N.N."/>
        </authorList>
    </citation>
    <scope>NUCLEOTIDE SEQUENCE [LARGE SCALE GENOMIC DNA]</scope>
    <source>
        <strain evidence="3 4">CPCC 100156</strain>
    </source>
</reference>
<keyword evidence="1" id="KW-0472">Membrane</keyword>
<organism evidence="3 4">
    <name type="scientific">Belnapia rosea</name>
    <dbReference type="NCBI Taxonomy" id="938405"/>
    <lineage>
        <taxon>Bacteria</taxon>
        <taxon>Pseudomonadati</taxon>
        <taxon>Pseudomonadota</taxon>
        <taxon>Alphaproteobacteria</taxon>
        <taxon>Acetobacterales</taxon>
        <taxon>Roseomonadaceae</taxon>
        <taxon>Belnapia</taxon>
    </lineage>
</organism>
<dbReference type="GO" id="GO:0043164">
    <property type="term" value="P:Gram-negative-bacterium-type cell wall biogenesis"/>
    <property type="evidence" value="ECO:0007669"/>
    <property type="project" value="TreeGrafter"/>
</dbReference>
<proteinExistence type="predicted"/>
<dbReference type="RefSeq" id="WP_090661232.1">
    <property type="nucleotide sequence ID" value="NZ_FMZX01000001.1"/>
</dbReference>
<evidence type="ECO:0000256" key="1">
    <source>
        <dbReference type="SAM" id="Phobius"/>
    </source>
</evidence>
<evidence type="ECO:0000313" key="4">
    <source>
        <dbReference type="Proteomes" id="UP000198925"/>
    </source>
</evidence>
<dbReference type="InterPro" id="IPR003848">
    <property type="entry name" value="DUF218"/>
</dbReference>
<dbReference type="Proteomes" id="UP000198925">
    <property type="component" value="Unassembled WGS sequence"/>
</dbReference>
<dbReference type="AlphaFoldDB" id="A0A1G6M9X8"/>
<feature type="transmembrane region" description="Helical" evidence="1">
    <location>
        <begin position="45"/>
        <end position="63"/>
    </location>
</feature>
<evidence type="ECO:0000313" key="3">
    <source>
        <dbReference type="EMBL" id="SDC51755.1"/>
    </source>
</evidence>
<dbReference type="InterPro" id="IPR051599">
    <property type="entry name" value="Cell_Envelope_Assoc"/>
</dbReference>
<feature type="domain" description="DUF218" evidence="2">
    <location>
        <begin position="82"/>
        <end position="249"/>
    </location>
</feature>
<dbReference type="PANTHER" id="PTHR30336:SF4">
    <property type="entry name" value="ENVELOPE BIOGENESIS FACTOR ELYC"/>
    <property type="match status" value="1"/>
</dbReference>
<dbReference type="InterPro" id="IPR014729">
    <property type="entry name" value="Rossmann-like_a/b/a_fold"/>
</dbReference>
<gene>
    <name evidence="3" type="ORF">SAMN04487779_10011132</name>
</gene>
<feature type="transmembrane region" description="Helical" evidence="1">
    <location>
        <begin position="12"/>
        <end position="33"/>
    </location>
</feature>
<dbReference type="GO" id="GO:0000270">
    <property type="term" value="P:peptidoglycan metabolic process"/>
    <property type="evidence" value="ECO:0007669"/>
    <property type="project" value="TreeGrafter"/>
</dbReference>
<accession>A0A1G6M9X8</accession>
<keyword evidence="1" id="KW-1133">Transmembrane helix</keyword>
<dbReference type="STRING" id="938405.SAMN02927895_01567"/>
<dbReference type="PANTHER" id="PTHR30336">
    <property type="entry name" value="INNER MEMBRANE PROTEIN, PROBABLE PERMEASE"/>
    <property type="match status" value="1"/>
</dbReference>
<keyword evidence="4" id="KW-1185">Reference proteome</keyword>
<evidence type="ECO:0000259" key="2">
    <source>
        <dbReference type="Pfam" id="PF02698"/>
    </source>
</evidence>
<dbReference type="Pfam" id="PF02698">
    <property type="entry name" value="DUF218"/>
    <property type="match status" value="1"/>
</dbReference>
<name>A0A1G6M9X8_9PROT</name>